<dbReference type="STRING" id="1513793.SAMN06296036_107205"/>
<dbReference type="AlphaFoldDB" id="A0A1Y6BPJ7"/>
<gene>
    <name evidence="4" type="ORF">SAMN06296036_107205</name>
</gene>
<keyword evidence="5" id="KW-1185">Reference proteome</keyword>
<evidence type="ECO:0000259" key="3">
    <source>
        <dbReference type="PROSITE" id="PS50110"/>
    </source>
</evidence>
<dbReference type="SMART" id="SM00448">
    <property type="entry name" value="REC"/>
    <property type="match status" value="1"/>
</dbReference>
<feature type="domain" description="Response regulatory" evidence="3">
    <location>
        <begin position="2"/>
        <end position="112"/>
    </location>
</feature>
<dbReference type="EMBL" id="FWZT01000007">
    <property type="protein sequence ID" value="SMF22533.1"/>
    <property type="molecule type" value="Genomic_DNA"/>
</dbReference>
<dbReference type="Proteomes" id="UP000192907">
    <property type="component" value="Unassembled WGS sequence"/>
</dbReference>
<dbReference type="PANTHER" id="PTHR44591">
    <property type="entry name" value="STRESS RESPONSE REGULATOR PROTEIN 1"/>
    <property type="match status" value="1"/>
</dbReference>
<dbReference type="SUPFAM" id="SSF52172">
    <property type="entry name" value="CheY-like"/>
    <property type="match status" value="1"/>
</dbReference>
<dbReference type="PROSITE" id="PS50110">
    <property type="entry name" value="RESPONSE_REGULATORY"/>
    <property type="match status" value="1"/>
</dbReference>
<reference evidence="5" key="1">
    <citation type="submission" date="2017-04" db="EMBL/GenBank/DDBJ databases">
        <authorList>
            <person name="Varghese N."/>
            <person name="Submissions S."/>
        </authorList>
    </citation>
    <scope>NUCLEOTIDE SEQUENCE [LARGE SCALE GENOMIC DNA]</scope>
    <source>
        <strain evidence="5">RKEM611</strain>
    </source>
</reference>
<dbReference type="InterPro" id="IPR001789">
    <property type="entry name" value="Sig_transdc_resp-reg_receiver"/>
</dbReference>
<feature type="modified residue" description="4-aspartylphosphate" evidence="2">
    <location>
        <position position="51"/>
    </location>
</feature>
<dbReference type="InterPro" id="IPR011006">
    <property type="entry name" value="CheY-like_superfamily"/>
</dbReference>
<dbReference type="InterPro" id="IPR050595">
    <property type="entry name" value="Bact_response_regulator"/>
</dbReference>
<evidence type="ECO:0000313" key="5">
    <source>
        <dbReference type="Proteomes" id="UP000192907"/>
    </source>
</evidence>
<evidence type="ECO:0000313" key="4">
    <source>
        <dbReference type="EMBL" id="SMF22533.1"/>
    </source>
</evidence>
<dbReference type="Pfam" id="PF00072">
    <property type="entry name" value="Response_reg"/>
    <property type="match status" value="1"/>
</dbReference>
<sequence length="112" mass="12434">MNVLLVDDDPDLIESIQDLLSETSIELSPMVSGARAMEYLRDHPYDVVICDINMPSVSGYEVMAAARELGCQHVIAISGDSLEWESKSRGATDFIRKPVDYDELLKALKTCL</sequence>
<organism evidence="4 5">
    <name type="scientific">Pseudobacteriovorax antillogorgiicola</name>
    <dbReference type="NCBI Taxonomy" id="1513793"/>
    <lineage>
        <taxon>Bacteria</taxon>
        <taxon>Pseudomonadati</taxon>
        <taxon>Bdellovibrionota</taxon>
        <taxon>Oligoflexia</taxon>
        <taxon>Oligoflexales</taxon>
        <taxon>Pseudobacteriovoracaceae</taxon>
        <taxon>Pseudobacteriovorax</taxon>
    </lineage>
</organism>
<proteinExistence type="predicted"/>
<dbReference type="PANTHER" id="PTHR44591:SF3">
    <property type="entry name" value="RESPONSE REGULATORY DOMAIN-CONTAINING PROTEIN"/>
    <property type="match status" value="1"/>
</dbReference>
<keyword evidence="1 2" id="KW-0597">Phosphoprotein</keyword>
<protein>
    <submittedName>
        <fullName evidence="4">Response regulator receiver domain-containing protein</fullName>
    </submittedName>
</protein>
<name>A0A1Y6BPJ7_9BACT</name>
<dbReference type="Gene3D" id="3.40.50.2300">
    <property type="match status" value="1"/>
</dbReference>
<evidence type="ECO:0000256" key="1">
    <source>
        <dbReference type="ARBA" id="ARBA00022553"/>
    </source>
</evidence>
<accession>A0A1Y6BPJ7</accession>
<evidence type="ECO:0000256" key="2">
    <source>
        <dbReference type="PROSITE-ProRule" id="PRU00169"/>
    </source>
</evidence>
<dbReference type="RefSeq" id="WP_132318269.1">
    <property type="nucleotide sequence ID" value="NZ_FWZT01000007.1"/>
</dbReference>
<dbReference type="OrthoDB" id="5294832at2"/>
<dbReference type="GO" id="GO:0000160">
    <property type="term" value="P:phosphorelay signal transduction system"/>
    <property type="evidence" value="ECO:0007669"/>
    <property type="project" value="InterPro"/>
</dbReference>